<dbReference type="Proteomes" id="UP001159364">
    <property type="component" value="Linkage Group LG06"/>
</dbReference>
<evidence type="ECO:0008006" key="3">
    <source>
        <dbReference type="Google" id="ProtNLM"/>
    </source>
</evidence>
<proteinExistence type="predicted"/>
<name>A0AAV8T7T5_9ROSI</name>
<gene>
    <name evidence="1" type="ORF">K2173_022981</name>
</gene>
<comment type="caution">
    <text evidence="1">The sequence shown here is derived from an EMBL/GenBank/DDBJ whole genome shotgun (WGS) entry which is preliminary data.</text>
</comment>
<organism evidence="1 2">
    <name type="scientific">Erythroxylum novogranatense</name>
    <dbReference type="NCBI Taxonomy" id="1862640"/>
    <lineage>
        <taxon>Eukaryota</taxon>
        <taxon>Viridiplantae</taxon>
        <taxon>Streptophyta</taxon>
        <taxon>Embryophyta</taxon>
        <taxon>Tracheophyta</taxon>
        <taxon>Spermatophyta</taxon>
        <taxon>Magnoliopsida</taxon>
        <taxon>eudicotyledons</taxon>
        <taxon>Gunneridae</taxon>
        <taxon>Pentapetalae</taxon>
        <taxon>rosids</taxon>
        <taxon>fabids</taxon>
        <taxon>Malpighiales</taxon>
        <taxon>Erythroxylaceae</taxon>
        <taxon>Erythroxylum</taxon>
    </lineage>
</organism>
<evidence type="ECO:0000313" key="1">
    <source>
        <dbReference type="EMBL" id="KAJ8762852.1"/>
    </source>
</evidence>
<sequence length="87" mass="10575">MKVFMFFAQGATTTWSVDSFDPFKMTFFCVLVDLEQTLEDGIKKQWKARRWQRMGKLPFLFLGFHRTEGKRNCHVRQEHKETWQRID</sequence>
<dbReference type="AlphaFoldDB" id="A0AAV8T7T5"/>
<reference evidence="1 2" key="1">
    <citation type="submission" date="2021-09" db="EMBL/GenBank/DDBJ databases">
        <title>Genomic insights and catalytic innovation underlie evolution of tropane alkaloids biosynthesis.</title>
        <authorList>
            <person name="Wang Y.-J."/>
            <person name="Tian T."/>
            <person name="Huang J.-P."/>
            <person name="Huang S.-X."/>
        </authorList>
    </citation>
    <scope>NUCLEOTIDE SEQUENCE [LARGE SCALE GENOMIC DNA]</scope>
    <source>
        <strain evidence="1">KIB-2018</strain>
        <tissue evidence="1">Leaf</tissue>
    </source>
</reference>
<accession>A0AAV8T7T5</accession>
<keyword evidence="2" id="KW-1185">Reference proteome</keyword>
<evidence type="ECO:0000313" key="2">
    <source>
        <dbReference type="Proteomes" id="UP001159364"/>
    </source>
</evidence>
<protein>
    <recommendedName>
        <fullName evidence="3">Secreted protein</fullName>
    </recommendedName>
</protein>
<dbReference type="EMBL" id="JAIWQS010000006">
    <property type="protein sequence ID" value="KAJ8762852.1"/>
    <property type="molecule type" value="Genomic_DNA"/>
</dbReference>